<dbReference type="GeneID" id="26808894"/>
<evidence type="ECO:0000256" key="3">
    <source>
        <dbReference type="PROSITE-ProRule" id="PRU10141"/>
    </source>
</evidence>
<dbReference type="FunFam" id="3.30.200.20:FF:000786">
    <property type="entry name" value="Protein kinase domain protein"/>
    <property type="match status" value="1"/>
</dbReference>
<accession>A0A0L1J053</accession>
<reference evidence="5 6" key="1">
    <citation type="submission" date="2014-06" db="EMBL/GenBank/DDBJ databases">
        <title>The Genome of the Aflatoxigenic Filamentous Fungus Aspergillus nomius.</title>
        <authorList>
            <person name="Moore M.G."/>
            <person name="Shannon B.M."/>
            <person name="Brian M.M."/>
        </authorList>
    </citation>
    <scope>NUCLEOTIDE SEQUENCE [LARGE SCALE GENOMIC DNA]</scope>
    <source>
        <strain evidence="5 6">NRRL 13137</strain>
    </source>
</reference>
<feature type="binding site" evidence="3">
    <location>
        <position position="812"/>
    </location>
    <ligand>
        <name>ATP</name>
        <dbReference type="ChEBI" id="CHEBI:30616"/>
    </ligand>
</feature>
<dbReference type="SMART" id="SM00220">
    <property type="entry name" value="S_TKc"/>
    <property type="match status" value="1"/>
</dbReference>
<evidence type="ECO:0000256" key="2">
    <source>
        <dbReference type="ARBA" id="ARBA00022840"/>
    </source>
</evidence>
<keyword evidence="6" id="KW-1185">Reference proteome</keyword>
<protein>
    <recommendedName>
        <fullName evidence="4">Protein kinase domain-containing protein</fullName>
    </recommendedName>
</protein>
<feature type="domain" description="Protein kinase" evidence="4">
    <location>
        <begin position="778"/>
        <end position="1132"/>
    </location>
</feature>
<dbReference type="Proteomes" id="UP000037505">
    <property type="component" value="Unassembled WGS sequence"/>
</dbReference>
<keyword evidence="1 3" id="KW-0547">Nucleotide-binding</keyword>
<dbReference type="InterPro" id="IPR017441">
    <property type="entry name" value="Protein_kinase_ATP_BS"/>
</dbReference>
<gene>
    <name evidence="5" type="ORF">ANOM_007090</name>
</gene>
<dbReference type="Pfam" id="PF00069">
    <property type="entry name" value="Pkinase"/>
    <property type="match status" value="1"/>
</dbReference>
<dbReference type="PANTHER" id="PTHR21310:SF15">
    <property type="entry name" value="AMINOGLYCOSIDE PHOSPHOTRANSFERASE DOMAIN-CONTAINING PROTEIN"/>
    <property type="match status" value="1"/>
</dbReference>
<dbReference type="InterPro" id="IPR035896">
    <property type="entry name" value="AN1-like_Znf"/>
</dbReference>
<dbReference type="InterPro" id="IPR051678">
    <property type="entry name" value="AGP_Transferase"/>
</dbReference>
<dbReference type="PROSITE" id="PS00108">
    <property type="entry name" value="PROTEIN_KINASE_ST"/>
    <property type="match status" value="1"/>
</dbReference>
<evidence type="ECO:0000313" key="5">
    <source>
        <dbReference type="EMBL" id="KNG85122.1"/>
    </source>
</evidence>
<dbReference type="Gene3D" id="3.30.200.20">
    <property type="entry name" value="Phosphorylase Kinase, domain 1"/>
    <property type="match status" value="1"/>
</dbReference>
<dbReference type="RefSeq" id="XP_015406045.1">
    <property type="nucleotide sequence ID" value="XM_015552346.1"/>
</dbReference>
<keyword evidence="2 3" id="KW-0067">ATP-binding</keyword>
<name>A0A0L1J053_ASPN3</name>
<dbReference type="SUPFAM" id="SSF56112">
    <property type="entry name" value="Protein kinase-like (PK-like)"/>
    <property type="match status" value="3"/>
</dbReference>
<evidence type="ECO:0000313" key="6">
    <source>
        <dbReference type="Proteomes" id="UP000037505"/>
    </source>
</evidence>
<proteinExistence type="predicted"/>
<dbReference type="PROSITE" id="PS50011">
    <property type="entry name" value="PROTEIN_KINASE_DOM"/>
    <property type="match status" value="1"/>
</dbReference>
<dbReference type="InterPro" id="IPR008271">
    <property type="entry name" value="Ser/Thr_kinase_AS"/>
</dbReference>
<dbReference type="PANTHER" id="PTHR21310">
    <property type="entry name" value="AMINOGLYCOSIDE PHOSPHOTRANSFERASE-RELATED-RELATED"/>
    <property type="match status" value="1"/>
</dbReference>
<dbReference type="GO" id="GO:0004672">
    <property type="term" value="F:protein kinase activity"/>
    <property type="evidence" value="ECO:0007669"/>
    <property type="project" value="InterPro"/>
</dbReference>
<dbReference type="OrthoDB" id="5979581at2759"/>
<sequence length="1133" mass="129187">MWKPVAVPFQNFQPLPNLPTTDEIRACTNVLWETQASKIVAVNHDIVVKYGGCISVAEGQALVYLERHAPEVPAPRLYAMYYDSKQLFLIMQRIPGVQLKSIWPSLEPSEKDDIVAKLQVVFDTMRKVECPWPDFFGGLGGGAVYHYLFYSQHGDQEFLGPFSGEPAFVAGLVGNYRALVERNKHPDYKARFYEKYLPRVLQGHRPTLTHGDAQQKNIMVVENTSRQNDQGGRSFDVVLVDWENSGWFPDFWEYFCASWPLTFDWSEDWSWRLQECVQVWPAEMAMMQLIDRDLAMWSCDIANCDQPSVRIYGECIICDRHLCATHLDQDYHKCPKWEDEELYDSAAQEAERKEITSLLNKINVDALLSRASHLREGLHCFLSRDLQYDRSTRSSVMGGMNYHIEIQFQDGVAWLARIRRSNATSPPLDLQRYIMCSEVATLQFLSKTNVPVPKVFDYNLDGGSVGVGYILLEKMTGKSLRWSLASGEQRKRVMSQLADIYVELQTHPFKQMGSLDQPGTNHIGPFARESLTDYLHSRMRPIGPFASPNDFLLACIQLTLDLIIRGECYATRAIDAFLIHRFLLDSVPTIFSRYVFDDGCFYLKHADDKGDHILVDDDYNITGIVDWEWAHTDSKSVAFNSPVLLLPVADFYRGVNEPGTDEHDFAQLLEDKGHHELAEIVRNGRIIHLFNFCCGYDLADWDGFVGLFQGLRRALNADGDLEWEAWKKKAMNDYKNDSQLNELLIRQAKRDLIEEHTPHYKPQHFYPVRLYEILNNRYQIAAKIGWGTSSTVWLARDLHQWRWLPPRYVAIKVNASNYASQESAEKEVRITEHTTKANPQHPGRNFVAALLDSFRVASPGGTHICMVFDVLCEPLRMLKRRFEGNTIPLGVLKPVSKLVLEGLRYLHTECHVIHTDLKSDNILLALRNPSILDSVAQDEMNNPSPRKQLDDRDIYLSRNYWGLTPNELGRSVITDFGLAVRGDGPPNSHPIQPEGYRAPEVCLGGDWSYSADICNLGVMLWDLFYGRGPFDTPPDFPGSGSADAAHLGQIISLLGPPPPDLLGRGKETSRYFDAQGQFKLPELVGKKDLVSMAKEIEDGDGMPEFVDLISRMLRWRPEDQITAEDLLSHPWLP</sequence>
<evidence type="ECO:0000256" key="1">
    <source>
        <dbReference type="ARBA" id="ARBA00022741"/>
    </source>
</evidence>
<dbReference type="SUPFAM" id="SSF118310">
    <property type="entry name" value="AN1-like Zinc finger"/>
    <property type="match status" value="1"/>
</dbReference>
<evidence type="ECO:0000259" key="4">
    <source>
        <dbReference type="PROSITE" id="PS50011"/>
    </source>
</evidence>
<dbReference type="InterPro" id="IPR011009">
    <property type="entry name" value="Kinase-like_dom_sf"/>
</dbReference>
<dbReference type="AlphaFoldDB" id="A0A0L1J053"/>
<organism evidence="5 6">
    <name type="scientific">Aspergillus nomiae NRRL (strain ATCC 15546 / NRRL 13137 / CBS 260.88 / M93)</name>
    <dbReference type="NCBI Taxonomy" id="1509407"/>
    <lineage>
        <taxon>Eukaryota</taxon>
        <taxon>Fungi</taxon>
        <taxon>Dikarya</taxon>
        <taxon>Ascomycota</taxon>
        <taxon>Pezizomycotina</taxon>
        <taxon>Eurotiomycetes</taxon>
        <taxon>Eurotiomycetidae</taxon>
        <taxon>Eurotiales</taxon>
        <taxon>Aspergillaceae</taxon>
        <taxon>Aspergillus</taxon>
        <taxon>Aspergillus subgen. Circumdati</taxon>
    </lineage>
</organism>
<dbReference type="InterPro" id="IPR002575">
    <property type="entry name" value="Aminoglycoside_PTrfase"/>
</dbReference>
<dbReference type="InterPro" id="IPR000719">
    <property type="entry name" value="Prot_kinase_dom"/>
</dbReference>
<dbReference type="Gene3D" id="1.10.510.10">
    <property type="entry name" value="Transferase(Phosphotransferase) domain 1"/>
    <property type="match status" value="1"/>
</dbReference>
<dbReference type="FunFam" id="1.10.510.10:FF:000922">
    <property type="entry name" value="Protein kinase domain protein"/>
    <property type="match status" value="1"/>
</dbReference>
<dbReference type="EMBL" id="JNOM01000172">
    <property type="protein sequence ID" value="KNG85122.1"/>
    <property type="molecule type" value="Genomic_DNA"/>
</dbReference>
<dbReference type="Pfam" id="PF01636">
    <property type="entry name" value="APH"/>
    <property type="match status" value="2"/>
</dbReference>
<comment type="caution">
    <text evidence="5">The sequence shown here is derived from an EMBL/GenBank/DDBJ whole genome shotgun (WGS) entry which is preliminary data.</text>
</comment>
<dbReference type="PROSITE" id="PS00107">
    <property type="entry name" value="PROTEIN_KINASE_ATP"/>
    <property type="match status" value="1"/>
</dbReference>
<dbReference type="STRING" id="1509407.A0A0L1J053"/>
<dbReference type="GO" id="GO:0005524">
    <property type="term" value="F:ATP binding"/>
    <property type="evidence" value="ECO:0007669"/>
    <property type="project" value="UniProtKB-UniRule"/>
</dbReference>